<proteinExistence type="predicted"/>
<dbReference type="OrthoDB" id="1746739at2759"/>
<keyword evidence="2" id="KW-1133">Transmembrane helix</keyword>
<dbReference type="AlphaFoldDB" id="A0A4S8MH78"/>
<dbReference type="Proteomes" id="UP000297245">
    <property type="component" value="Unassembled WGS sequence"/>
</dbReference>
<accession>A0A4S8MH78</accession>
<feature type="transmembrane region" description="Helical" evidence="2">
    <location>
        <begin position="262"/>
        <end position="282"/>
    </location>
</feature>
<feature type="compositionally biased region" description="Polar residues" evidence="1">
    <location>
        <begin position="29"/>
        <end position="65"/>
    </location>
</feature>
<keyword evidence="4" id="KW-1185">Reference proteome</keyword>
<reference evidence="3 4" key="1">
    <citation type="journal article" date="2019" name="Nat. Ecol. Evol.">
        <title>Megaphylogeny resolves global patterns of mushroom evolution.</title>
        <authorList>
            <person name="Varga T."/>
            <person name="Krizsan K."/>
            <person name="Foldi C."/>
            <person name="Dima B."/>
            <person name="Sanchez-Garcia M."/>
            <person name="Sanchez-Ramirez S."/>
            <person name="Szollosi G.J."/>
            <person name="Szarkandi J.G."/>
            <person name="Papp V."/>
            <person name="Albert L."/>
            <person name="Andreopoulos W."/>
            <person name="Angelini C."/>
            <person name="Antonin V."/>
            <person name="Barry K.W."/>
            <person name="Bougher N.L."/>
            <person name="Buchanan P."/>
            <person name="Buyck B."/>
            <person name="Bense V."/>
            <person name="Catcheside P."/>
            <person name="Chovatia M."/>
            <person name="Cooper J."/>
            <person name="Damon W."/>
            <person name="Desjardin D."/>
            <person name="Finy P."/>
            <person name="Geml J."/>
            <person name="Haridas S."/>
            <person name="Hughes K."/>
            <person name="Justo A."/>
            <person name="Karasinski D."/>
            <person name="Kautmanova I."/>
            <person name="Kiss B."/>
            <person name="Kocsube S."/>
            <person name="Kotiranta H."/>
            <person name="LaButti K.M."/>
            <person name="Lechner B.E."/>
            <person name="Liimatainen K."/>
            <person name="Lipzen A."/>
            <person name="Lukacs Z."/>
            <person name="Mihaltcheva S."/>
            <person name="Morgado L.N."/>
            <person name="Niskanen T."/>
            <person name="Noordeloos M.E."/>
            <person name="Ohm R.A."/>
            <person name="Ortiz-Santana B."/>
            <person name="Ovrebo C."/>
            <person name="Racz N."/>
            <person name="Riley R."/>
            <person name="Savchenko A."/>
            <person name="Shiryaev A."/>
            <person name="Soop K."/>
            <person name="Spirin V."/>
            <person name="Szebenyi C."/>
            <person name="Tomsovsky M."/>
            <person name="Tulloss R.E."/>
            <person name="Uehling J."/>
            <person name="Grigoriev I.V."/>
            <person name="Vagvolgyi C."/>
            <person name="Papp T."/>
            <person name="Martin F.M."/>
            <person name="Miettinen O."/>
            <person name="Hibbett D.S."/>
            <person name="Nagy L.G."/>
        </authorList>
    </citation>
    <scope>NUCLEOTIDE SEQUENCE [LARGE SCALE GENOMIC DNA]</scope>
    <source>
        <strain evidence="3 4">CBS 962.96</strain>
    </source>
</reference>
<evidence type="ECO:0000313" key="3">
    <source>
        <dbReference type="EMBL" id="THV02033.1"/>
    </source>
</evidence>
<feature type="region of interest" description="Disordered" evidence="1">
    <location>
        <begin position="1"/>
        <end position="130"/>
    </location>
</feature>
<evidence type="ECO:0000313" key="4">
    <source>
        <dbReference type="Proteomes" id="UP000297245"/>
    </source>
</evidence>
<evidence type="ECO:0000256" key="1">
    <source>
        <dbReference type="SAM" id="MobiDB-lite"/>
    </source>
</evidence>
<feature type="transmembrane region" description="Helical" evidence="2">
    <location>
        <begin position="302"/>
        <end position="322"/>
    </location>
</feature>
<gene>
    <name evidence="3" type="ORF">K435DRAFT_367877</name>
</gene>
<keyword evidence="2" id="KW-0472">Membrane</keyword>
<organism evidence="3 4">
    <name type="scientific">Dendrothele bispora (strain CBS 962.96)</name>
    <dbReference type="NCBI Taxonomy" id="1314807"/>
    <lineage>
        <taxon>Eukaryota</taxon>
        <taxon>Fungi</taxon>
        <taxon>Dikarya</taxon>
        <taxon>Basidiomycota</taxon>
        <taxon>Agaricomycotina</taxon>
        <taxon>Agaricomycetes</taxon>
        <taxon>Agaricomycetidae</taxon>
        <taxon>Agaricales</taxon>
        <taxon>Agaricales incertae sedis</taxon>
        <taxon>Dendrothele</taxon>
    </lineage>
</organism>
<sequence>MNLVLHPSSADRYVPPHINKPRRRGASISAPQQRSGYQTPASRSTPTPSHYRSADNPNNITTPMLPSQSPGFSSSQGYFGPQSASSDTLSYGPPTPFSAVPSDSGHPTWGYPPQTADRNTSFPPPALPSIHSFGRNSATTGFLSRRGPRAPDEPDVASDRIFAKYPYLAQNEFELRATIKRPIFGSAVLLFTCITAHWVFNITRAYQAFVLYKGGGQPLKIFSDMSQTSEVVKTGLVAASNLICDAMLIYRLWIIWERKLKVILFPVGTLLGLLVSAIGIIYQYTQFTPEEGIYDTEADRWVTSNCAFTIGTNLYCTALIAWRVWQTHGAFKALGSRNNLNQKPQL</sequence>
<feature type="transmembrane region" description="Helical" evidence="2">
    <location>
        <begin position="183"/>
        <end position="200"/>
    </location>
</feature>
<keyword evidence="2" id="KW-0812">Transmembrane</keyword>
<protein>
    <submittedName>
        <fullName evidence="3">Uncharacterized protein</fullName>
    </submittedName>
</protein>
<evidence type="ECO:0000256" key="2">
    <source>
        <dbReference type="SAM" id="Phobius"/>
    </source>
</evidence>
<feature type="compositionally biased region" description="Low complexity" evidence="1">
    <location>
        <begin position="66"/>
        <end position="83"/>
    </location>
</feature>
<dbReference type="EMBL" id="ML179081">
    <property type="protein sequence ID" value="THV02033.1"/>
    <property type="molecule type" value="Genomic_DNA"/>
</dbReference>
<name>A0A4S8MH78_DENBC</name>